<evidence type="ECO:0000313" key="5">
    <source>
        <dbReference type="Proteomes" id="UP000031561"/>
    </source>
</evidence>
<dbReference type="HAMAP" id="MF_00095">
    <property type="entry name" value="SfsA"/>
    <property type="match status" value="1"/>
</dbReference>
<dbReference type="Gene3D" id="2.40.50.580">
    <property type="match status" value="1"/>
</dbReference>
<accession>A0ABD4TA50</accession>
<reference evidence="4 5" key="1">
    <citation type="journal article" date="2015" name="Genome Announc.">
        <title>Draft Genome Sequence of Filamentous Marine Cyanobacterium Lyngbya confervoides Strain BDU141951.</title>
        <authorList>
            <person name="Chandrababunaidu M.M."/>
            <person name="Sen D."/>
            <person name="Tripathy S."/>
        </authorList>
    </citation>
    <scope>NUCLEOTIDE SEQUENCE [LARGE SCALE GENOMIC DNA]</scope>
    <source>
        <strain evidence="4 5">BDU141951</strain>
    </source>
</reference>
<dbReference type="EMBL" id="JTHE03000115">
    <property type="protein sequence ID" value="MCM1985145.1"/>
    <property type="molecule type" value="Genomic_DNA"/>
</dbReference>
<dbReference type="NCBIfam" id="TIGR00230">
    <property type="entry name" value="sfsA"/>
    <property type="match status" value="1"/>
</dbReference>
<dbReference type="InterPro" id="IPR005224">
    <property type="entry name" value="SfsA"/>
</dbReference>
<comment type="caution">
    <text evidence="4">The sequence shown here is derived from an EMBL/GenBank/DDBJ whole genome shotgun (WGS) entry which is preliminary data.</text>
</comment>
<dbReference type="PANTHER" id="PTHR30545:SF2">
    <property type="entry name" value="SUGAR FERMENTATION STIMULATION PROTEIN A"/>
    <property type="match status" value="1"/>
</dbReference>
<sequence length="238" mass="26873">MAAWFYPYPPLIPGTLIKRYKRFFADIELEDGTLITAHCPNTGPMTGICIPGQPVMVSESHNPKRKLKYSWELIQVDSPPTWVGVNTHLPNRVVHRLLTERVLAPLAQYEELKMEVPYGQERSRVDFLLTSSKDPSIYVEVKNTTWAEKTLALFPDTVTTRGQKHIRELVAMLPSARVSMLYFVNRGDCTAFAPGDCADPLYGQLLRSAIAQGLEVYACSFNISPEGLWYQGLLELQI</sequence>
<dbReference type="InterPro" id="IPR040452">
    <property type="entry name" value="SfsA_C"/>
</dbReference>
<dbReference type="Proteomes" id="UP000031561">
    <property type="component" value="Unassembled WGS sequence"/>
</dbReference>
<feature type="domain" description="SfsA N-terminal OB" evidence="3">
    <location>
        <begin position="17"/>
        <end position="85"/>
    </location>
</feature>
<proteinExistence type="inferred from homology"/>
<dbReference type="RefSeq" id="WP_166283592.1">
    <property type="nucleotide sequence ID" value="NZ_JTHE03000115.1"/>
</dbReference>
<dbReference type="Pfam" id="PF03749">
    <property type="entry name" value="SfsA"/>
    <property type="match status" value="1"/>
</dbReference>
<name>A0ABD4TA50_9CYAN</name>
<organism evidence="4 5">
    <name type="scientific">Lyngbya confervoides BDU141951</name>
    <dbReference type="NCBI Taxonomy" id="1574623"/>
    <lineage>
        <taxon>Bacteria</taxon>
        <taxon>Bacillati</taxon>
        <taxon>Cyanobacteriota</taxon>
        <taxon>Cyanophyceae</taxon>
        <taxon>Oscillatoriophycideae</taxon>
        <taxon>Oscillatoriales</taxon>
        <taxon>Microcoleaceae</taxon>
        <taxon>Lyngbya</taxon>
    </lineage>
</organism>
<dbReference type="PANTHER" id="PTHR30545">
    <property type="entry name" value="SUGAR FERMENTATION STIMULATION PROTEIN A"/>
    <property type="match status" value="1"/>
</dbReference>
<protein>
    <recommendedName>
        <fullName evidence="1">Sugar fermentation stimulation protein homolog</fullName>
    </recommendedName>
</protein>
<evidence type="ECO:0000259" key="2">
    <source>
        <dbReference type="Pfam" id="PF03749"/>
    </source>
</evidence>
<feature type="domain" description="Sugar fermentation stimulation protein C-terminal" evidence="2">
    <location>
        <begin position="88"/>
        <end position="226"/>
    </location>
</feature>
<dbReference type="Pfam" id="PF17746">
    <property type="entry name" value="SfsA_N"/>
    <property type="match status" value="1"/>
</dbReference>
<dbReference type="Gene3D" id="3.40.1350.60">
    <property type="match status" value="1"/>
</dbReference>
<dbReference type="CDD" id="cd22359">
    <property type="entry name" value="SfsA-like_bacterial"/>
    <property type="match status" value="1"/>
</dbReference>
<evidence type="ECO:0000256" key="1">
    <source>
        <dbReference type="HAMAP-Rule" id="MF_00095"/>
    </source>
</evidence>
<keyword evidence="5" id="KW-1185">Reference proteome</keyword>
<gene>
    <name evidence="1 4" type="primary">sfsA</name>
    <name evidence="4" type="ORF">QQ91_0020200</name>
</gene>
<evidence type="ECO:0000259" key="3">
    <source>
        <dbReference type="Pfam" id="PF17746"/>
    </source>
</evidence>
<dbReference type="AlphaFoldDB" id="A0ABD4TA50"/>
<evidence type="ECO:0000313" key="4">
    <source>
        <dbReference type="EMBL" id="MCM1985145.1"/>
    </source>
</evidence>
<comment type="similarity">
    <text evidence="1">Belongs to the SfsA family.</text>
</comment>
<dbReference type="InterPro" id="IPR041465">
    <property type="entry name" value="SfsA_N"/>
</dbReference>